<evidence type="ECO:0000259" key="1">
    <source>
        <dbReference type="PROSITE" id="PS51186"/>
    </source>
</evidence>
<dbReference type="Pfam" id="PF00583">
    <property type="entry name" value="Acetyltransf_1"/>
    <property type="match status" value="1"/>
</dbReference>
<evidence type="ECO:0000313" key="2">
    <source>
        <dbReference type="EMBL" id="WLS43429.1"/>
    </source>
</evidence>
<dbReference type="PANTHER" id="PTHR37817">
    <property type="entry name" value="N-ACETYLTRANSFERASE EIS"/>
    <property type="match status" value="1"/>
</dbReference>
<dbReference type="InterPro" id="IPR051554">
    <property type="entry name" value="Acetyltransferase_Eis"/>
</dbReference>
<gene>
    <name evidence="2" type="ORF">Q3V37_18680</name>
</gene>
<dbReference type="AlphaFoldDB" id="A0AAJ6HSD6"/>
<organism evidence="2 3">
    <name type="scientific">Micromonospora profundi</name>
    <dbReference type="NCBI Taxonomy" id="1420889"/>
    <lineage>
        <taxon>Bacteria</taxon>
        <taxon>Bacillati</taxon>
        <taxon>Actinomycetota</taxon>
        <taxon>Actinomycetes</taxon>
        <taxon>Micromonosporales</taxon>
        <taxon>Micromonosporaceae</taxon>
        <taxon>Micromonospora</taxon>
    </lineage>
</organism>
<dbReference type="GO" id="GO:0030649">
    <property type="term" value="P:aminoglycoside antibiotic catabolic process"/>
    <property type="evidence" value="ECO:0007669"/>
    <property type="project" value="TreeGrafter"/>
</dbReference>
<dbReference type="EC" id="2.3.1.-" evidence="2"/>
<keyword evidence="2" id="KW-0808">Transferase</keyword>
<dbReference type="GO" id="GO:0034069">
    <property type="term" value="F:aminoglycoside N-acetyltransferase activity"/>
    <property type="evidence" value="ECO:0007669"/>
    <property type="project" value="TreeGrafter"/>
</dbReference>
<name>A0AAJ6HSD6_9ACTN</name>
<dbReference type="Gene3D" id="3.40.630.30">
    <property type="match status" value="1"/>
</dbReference>
<dbReference type="InterPro" id="IPR000182">
    <property type="entry name" value="GNAT_dom"/>
</dbReference>
<reference evidence="2 3" key="1">
    <citation type="submission" date="2023-07" db="EMBL/GenBank/DDBJ databases">
        <title>Micromonospora profundi TRM 95458 converts glycerol to a new osmotic compound.</title>
        <authorList>
            <person name="Lu D."/>
        </authorList>
    </citation>
    <scope>NUCLEOTIDE SEQUENCE [LARGE SCALE GENOMIC DNA]</scope>
    <source>
        <strain evidence="2 3">TRM95458</strain>
    </source>
</reference>
<dbReference type="CDD" id="cd04301">
    <property type="entry name" value="NAT_SF"/>
    <property type="match status" value="1"/>
</dbReference>
<dbReference type="Proteomes" id="UP001235874">
    <property type="component" value="Chromosome"/>
</dbReference>
<dbReference type="PANTHER" id="PTHR37817:SF1">
    <property type="entry name" value="N-ACETYLTRANSFERASE EIS"/>
    <property type="match status" value="1"/>
</dbReference>
<protein>
    <submittedName>
        <fullName evidence="2">GNAT family N-acetyltransferase</fullName>
        <ecNumber evidence="2">2.3.1.-</ecNumber>
    </submittedName>
</protein>
<proteinExistence type="predicted"/>
<sequence length="279" mass="30289">MACDESATAFELSEILRVVPCMDRTTAVVRSIDDLAPQLANSREYWLGWGDGEDDDLAMYRSDLPDPLLNGVMRSRNTDVASVVDEVRRYFDGCPWYWRVAPDSDAGVREALVEAGAVEALTMPVMAFDLTALPDVPGTTGLRISVAEATPQGIATFVRAYGPALGVPQEGLQATTENEFARASRSDAEIRFIGWIDDRPVATSMLSVGHGVAGIYTVATQATYQRRGIATAMTLAALRAGYDLGMRVATLQATAQGEPVYRRMGAKTVAHYHMMSFPQ</sequence>
<dbReference type="SUPFAM" id="SSF55729">
    <property type="entry name" value="Acyl-CoA N-acyltransferases (Nat)"/>
    <property type="match status" value="1"/>
</dbReference>
<keyword evidence="2" id="KW-0012">Acyltransferase</keyword>
<evidence type="ECO:0000313" key="3">
    <source>
        <dbReference type="Proteomes" id="UP001235874"/>
    </source>
</evidence>
<feature type="domain" description="N-acetyltransferase" evidence="1">
    <location>
        <begin position="144"/>
        <end position="279"/>
    </location>
</feature>
<dbReference type="PROSITE" id="PS51186">
    <property type="entry name" value="GNAT"/>
    <property type="match status" value="1"/>
</dbReference>
<dbReference type="RefSeq" id="WP_306270897.1">
    <property type="nucleotide sequence ID" value="NZ_CP130472.1"/>
</dbReference>
<dbReference type="InterPro" id="IPR016181">
    <property type="entry name" value="Acyl_CoA_acyltransferase"/>
</dbReference>
<dbReference type="EMBL" id="CP130472">
    <property type="protein sequence ID" value="WLS43429.1"/>
    <property type="molecule type" value="Genomic_DNA"/>
</dbReference>
<dbReference type="KEGG" id="mprn:Q3V37_18680"/>
<accession>A0AAJ6HSD6</accession>
<keyword evidence="3" id="KW-1185">Reference proteome</keyword>